<accession>A0AAU9I8N6</accession>
<dbReference type="InterPro" id="IPR013784">
    <property type="entry name" value="Carb-bd-like_fold"/>
</dbReference>
<dbReference type="SUPFAM" id="SSF49452">
    <property type="entry name" value="Starch-binding domain-like"/>
    <property type="match status" value="1"/>
</dbReference>
<dbReference type="PANTHER" id="PTHR32518">
    <property type="match status" value="1"/>
</dbReference>
<dbReference type="PANTHER" id="PTHR32518:SF3">
    <property type="entry name" value="4-ALPHA-GLUCANOTRANSFERASE"/>
    <property type="match status" value="1"/>
</dbReference>
<dbReference type="GO" id="GO:2001070">
    <property type="term" value="F:starch binding"/>
    <property type="evidence" value="ECO:0007669"/>
    <property type="project" value="InterPro"/>
</dbReference>
<proteinExistence type="predicted"/>
<comment type="caution">
    <text evidence="2">The sequence shown here is derived from an EMBL/GenBank/DDBJ whole genome shotgun (WGS) entry which is preliminary data.</text>
</comment>
<dbReference type="InterPro" id="IPR002044">
    <property type="entry name" value="CBM20"/>
</dbReference>
<keyword evidence="3" id="KW-1185">Reference proteome</keyword>
<name>A0AAU9I8N6_9CILI</name>
<dbReference type="EMBL" id="CAJZBQ010000002">
    <property type="protein sequence ID" value="CAG9310310.1"/>
    <property type="molecule type" value="Genomic_DNA"/>
</dbReference>
<feature type="domain" description="CBM20" evidence="1">
    <location>
        <begin position="40"/>
        <end position="143"/>
    </location>
</feature>
<evidence type="ECO:0000313" key="2">
    <source>
        <dbReference type="EMBL" id="CAG9310310.1"/>
    </source>
</evidence>
<evidence type="ECO:0000259" key="1">
    <source>
        <dbReference type="PROSITE" id="PS51166"/>
    </source>
</evidence>
<reference evidence="2" key="1">
    <citation type="submission" date="2021-09" db="EMBL/GenBank/DDBJ databases">
        <authorList>
            <consortium name="AG Swart"/>
            <person name="Singh M."/>
            <person name="Singh A."/>
            <person name="Seah K."/>
            <person name="Emmerich C."/>
        </authorList>
    </citation>
    <scope>NUCLEOTIDE SEQUENCE</scope>
    <source>
        <strain evidence="2">ATCC30299</strain>
    </source>
</reference>
<dbReference type="Gene3D" id="2.60.40.10">
    <property type="entry name" value="Immunoglobulins"/>
    <property type="match status" value="1"/>
</dbReference>
<gene>
    <name evidence="2" type="ORF">BSTOLATCC_MIC1162</name>
</gene>
<dbReference type="InterPro" id="IPR013783">
    <property type="entry name" value="Ig-like_fold"/>
</dbReference>
<protein>
    <recommendedName>
        <fullName evidence="1">CBM20 domain-containing protein</fullName>
    </recommendedName>
</protein>
<evidence type="ECO:0000313" key="3">
    <source>
        <dbReference type="Proteomes" id="UP001162131"/>
    </source>
</evidence>
<dbReference type="AlphaFoldDB" id="A0AAU9I8N6"/>
<dbReference type="SMART" id="SM01065">
    <property type="entry name" value="CBM_2"/>
    <property type="match status" value="1"/>
</dbReference>
<dbReference type="PROSITE" id="PS51166">
    <property type="entry name" value="CBM20"/>
    <property type="match status" value="1"/>
</dbReference>
<dbReference type="Pfam" id="PF00686">
    <property type="entry name" value="CBM_20"/>
    <property type="match status" value="1"/>
</dbReference>
<dbReference type="Proteomes" id="UP001162131">
    <property type="component" value="Unassembled WGS sequence"/>
</dbReference>
<sequence length="148" mass="17593">MAPKEITHFTKFRTDTQKFKKRKPAITNESSINIPCRKKYKENQSFEIIFSIWYDTWPGERIFITGGYDFLGEWNICKAIEMAWFEGNEWRAGLHLIANKFPTFEYKYAVVSSDGVRWEEGPFHHITHPEGNEDDGRVLITRNDFWHL</sequence>
<organism evidence="2 3">
    <name type="scientific">Blepharisma stoltei</name>
    <dbReference type="NCBI Taxonomy" id="1481888"/>
    <lineage>
        <taxon>Eukaryota</taxon>
        <taxon>Sar</taxon>
        <taxon>Alveolata</taxon>
        <taxon>Ciliophora</taxon>
        <taxon>Postciliodesmatophora</taxon>
        <taxon>Heterotrichea</taxon>
        <taxon>Heterotrichida</taxon>
        <taxon>Blepharismidae</taxon>
        <taxon>Blepharisma</taxon>
    </lineage>
</organism>